<dbReference type="PANTHER" id="PTHR30055:SF234">
    <property type="entry name" value="HTH-TYPE TRANSCRIPTIONAL REGULATOR BETI"/>
    <property type="match status" value="1"/>
</dbReference>
<evidence type="ECO:0000313" key="10">
    <source>
        <dbReference type="EMBL" id="PIL18472.1"/>
    </source>
</evidence>
<evidence type="ECO:0000256" key="5">
    <source>
        <dbReference type="ARBA" id="ARBA00023163"/>
    </source>
</evidence>
<evidence type="ECO:0000259" key="9">
    <source>
        <dbReference type="PROSITE" id="PS50977"/>
    </source>
</evidence>
<feature type="DNA-binding region" description="H-T-H motif" evidence="7 8">
    <location>
        <begin position="31"/>
        <end position="50"/>
    </location>
</feature>
<comment type="caution">
    <text evidence="10">The sequence shown here is derived from an EMBL/GenBank/DDBJ whole genome shotgun (WGS) entry which is preliminary data.</text>
</comment>
<dbReference type="GO" id="GO:0019285">
    <property type="term" value="P:glycine betaine biosynthetic process from choline"/>
    <property type="evidence" value="ECO:0007669"/>
    <property type="project" value="UniProtKB-UniRule"/>
</dbReference>
<dbReference type="NCBIfam" id="TIGR03384">
    <property type="entry name" value="betaine_BetI"/>
    <property type="match status" value="1"/>
</dbReference>
<dbReference type="HAMAP" id="MF_00768">
    <property type="entry name" value="HTH_type_BetI"/>
    <property type="match status" value="1"/>
</dbReference>
<dbReference type="InterPro" id="IPR001647">
    <property type="entry name" value="HTH_TetR"/>
</dbReference>
<keyword evidence="3 7" id="KW-0805">Transcription regulation</keyword>
<dbReference type="SUPFAM" id="SSF48498">
    <property type="entry name" value="Tetracyclin repressor-like, C-terminal domain"/>
    <property type="match status" value="1"/>
</dbReference>
<feature type="domain" description="HTH tetR-type" evidence="9">
    <location>
        <begin position="8"/>
        <end position="68"/>
    </location>
</feature>
<protein>
    <recommendedName>
        <fullName evidence="7">HTH-type transcriptional regulator BetI</fullName>
    </recommendedName>
</protein>
<dbReference type="EMBL" id="AWWI01000121">
    <property type="protein sequence ID" value="PIL18472.1"/>
    <property type="molecule type" value="Genomic_DNA"/>
</dbReference>
<comment type="function">
    <text evidence="7">Repressor involved in choline regulation of the bet genes.</text>
</comment>
<dbReference type="Proteomes" id="UP000231259">
    <property type="component" value="Unassembled WGS sequence"/>
</dbReference>
<evidence type="ECO:0000256" key="8">
    <source>
        <dbReference type="PROSITE-ProRule" id="PRU00335"/>
    </source>
</evidence>
<dbReference type="NCBIfam" id="NF001978">
    <property type="entry name" value="PRK00767.1"/>
    <property type="match status" value="1"/>
</dbReference>
<dbReference type="OrthoDB" id="7618612at2"/>
<evidence type="ECO:0000256" key="4">
    <source>
        <dbReference type="ARBA" id="ARBA00023125"/>
    </source>
</evidence>
<accession>A0A2G8RAB4</accession>
<name>A0A2G8RAB4_9RHOB</name>
<dbReference type="InterPro" id="IPR036271">
    <property type="entry name" value="Tet_transcr_reg_TetR-rel_C_sf"/>
</dbReference>
<keyword evidence="2 7" id="KW-0678">Repressor</keyword>
<evidence type="ECO:0000256" key="6">
    <source>
        <dbReference type="ARBA" id="ARBA00024936"/>
    </source>
</evidence>
<dbReference type="GO" id="GO:0045892">
    <property type="term" value="P:negative regulation of DNA-templated transcription"/>
    <property type="evidence" value="ECO:0007669"/>
    <property type="project" value="UniProtKB-UniRule"/>
</dbReference>
<comment type="pathway">
    <text evidence="1 7">Amine and polyamine biosynthesis; betaine biosynthesis via choline pathway [regulation].</text>
</comment>
<dbReference type="Gene3D" id="1.10.357.10">
    <property type="entry name" value="Tetracycline Repressor, domain 2"/>
    <property type="match status" value="1"/>
</dbReference>
<keyword evidence="5 7" id="KW-0804">Transcription</keyword>
<evidence type="ECO:0000256" key="1">
    <source>
        <dbReference type="ARBA" id="ARBA00004719"/>
    </source>
</evidence>
<keyword evidence="11" id="KW-1185">Reference proteome</keyword>
<evidence type="ECO:0000313" key="11">
    <source>
        <dbReference type="Proteomes" id="UP000231259"/>
    </source>
</evidence>
<dbReference type="PANTHER" id="PTHR30055">
    <property type="entry name" value="HTH-TYPE TRANSCRIPTIONAL REGULATOR RUTR"/>
    <property type="match status" value="1"/>
</dbReference>
<comment type="function">
    <text evidence="6">Repressor involved in the biosynthesis of the osmoprotectant glycine betaine. It represses transcription of the choline transporter BetT and the genes of BetAB involved in the synthesis of glycine betaine.</text>
</comment>
<dbReference type="InterPro" id="IPR023772">
    <property type="entry name" value="DNA-bd_HTH_TetR-type_CS"/>
</dbReference>
<dbReference type="RefSeq" id="WP_099912135.1">
    <property type="nucleotide sequence ID" value="NZ_AWWI01000121.1"/>
</dbReference>
<organism evidence="10 11">
    <name type="scientific">Puniceibacterium antarcticum</name>
    <dbReference type="NCBI Taxonomy" id="1206336"/>
    <lineage>
        <taxon>Bacteria</taxon>
        <taxon>Pseudomonadati</taxon>
        <taxon>Pseudomonadota</taxon>
        <taxon>Alphaproteobacteria</taxon>
        <taxon>Rhodobacterales</taxon>
        <taxon>Paracoccaceae</taxon>
        <taxon>Puniceibacterium</taxon>
    </lineage>
</organism>
<proteinExistence type="inferred from homology"/>
<dbReference type="SUPFAM" id="SSF46689">
    <property type="entry name" value="Homeodomain-like"/>
    <property type="match status" value="1"/>
</dbReference>
<dbReference type="InterPro" id="IPR009057">
    <property type="entry name" value="Homeodomain-like_sf"/>
</dbReference>
<dbReference type="InterPro" id="IPR050109">
    <property type="entry name" value="HTH-type_TetR-like_transc_reg"/>
</dbReference>
<dbReference type="PROSITE" id="PS50977">
    <property type="entry name" value="HTH_TETR_2"/>
    <property type="match status" value="1"/>
</dbReference>
<reference evidence="10 11" key="1">
    <citation type="submission" date="2013-09" db="EMBL/GenBank/DDBJ databases">
        <title>Genome sequencing of Phaeobacter antarcticus sp. nov. SM1211.</title>
        <authorList>
            <person name="Zhang X.-Y."/>
            <person name="Liu C."/>
            <person name="Chen X.-L."/>
            <person name="Xie B.-B."/>
            <person name="Qin Q.-L."/>
            <person name="Rong J.-C."/>
            <person name="Zhang Y.-Z."/>
        </authorList>
    </citation>
    <scope>NUCLEOTIDE SEQUENCE [LARGE SCALE GENOMIC DNA]</scope>
    <source>
        <strain evidence="10 11">SM1211</strain>
    </source>
</reference>
<dbReference type="GO" id="GO:0000976">
    <property type="term" value="F:transcription cis-regulatory region binding"/>
    <property type="evidence" value="ECO:0007669"/>
    <property type="project" value="TreeGrafter"/>
</dbReference>
<sequence length="192" mass="20649">MPKIGMEPKRRAALVQAAICEIGAAGSLNVTVGQIARRAGVSSALAHHYFGSKAQILSAAMRHILSDYSREVREALVAAQGPQDRLRAVIAANFADSCFEPAVISAWLNFYVLAQRDPEAGRLLRIYQGRLRSNLKHALRAHMARPGPAAELLAALIDGMYLRAALGGAGFEEDAAAQVMTCVEALIREQNT</sequence>
<dbReference type="InterPro" id="IPR039538">
    <property type="entry name" value="BetI_C"/>
</dbReference>
<evidence type="ECO:0000256" key="7">
    <source>
        <dbReference type="HAMAP-Rule" id="MF_00768"/>
    </source>
</evidence>
<dbReference type="GO" id="GO:0003700">
    <property type="term" value="F:DNA-binding transcription factor activity"/>
    <property type="evidence" value="ECO:0007669"/>
    <property type="project" value="UniProtKB-UniRule"/>
</dbReference>
<dbReference type="UniPathway" id="UPA00529"/>
<dbReference type="AlphaFoldDB" id="A0A2G8RAB4"/>
<gene>
    <name evidence="7" type="primary">betI</name>
    <name evidence="10" type="ORF">P775_18025</name>
</gene>
<dbReference type="InterPro" id="IPR017757">
    <property type="entry name" value="Tscrpt_rep_BetI"/>
</dbReference>
<evidence type="ECO:0000256" key="2">
    <source>
        <dbReference type="ARBA" id="ARBA00022491"/>
    </source>
</evidence>
<dbReference type="Pfam" id="PF00440">
    <property type="entry name" value="TetR_N"/>
    <property type="match status" value="1"/>
</dbReference>
<keyword evidence="4 7" id="KW-0238">DNA-binding</keyword>
<dbReference type="PROSITE" id="PS01081">
    <property type="entry name" value="HTH_TETR_1"/>
    <property type="match status" value="1"/>
</dbReference>
<evidence type="ECO:0000256" key="3">
    <source>
        <dbReference type="ARBA" id="ARBA00023015"/>
    </source>
</evidence>
<dbReference type="Pfam" id="PF13977">
    <property type="entry name" value="TetR_C_6"/>
    <property type="match status" value="1"/>
</dbReference>